<keyword evidence="2" id="KW-0269">Exonuclease</keyword>
<name>A0AA96G8Q6_9BACT</name>
<dbReference type="NCBIfam" id="TIGR04122">
    <property type="entry name" value="Xnuc_lig_assoc"/>
    <property type="match status" value="1"/>
</dbReference>
<dbReference type="InterPro" id="IPR036866">
    <property type="entry name" value="RibonucZ/Hydroxyglut_hydro"/>
</dbReference>
<accession>A0AA96G8Q6</accession>
<evidence type="ECO:0000313" key="3">
    <source>
        <dbReference type="Proteomes" id="UP001302719"/>
    </source>
</evidence>
<proteinExistence type="predicted"/>
<dbReference type="EMBL" id="CP116967">
    <property type="protein sequence ID" value="WNM57474.1"/>
    <property type="molecule type" value="Genomic_DNA"/>
</dbReference>
<dbReference type="KEGG" id="nall:PP769_16100"/>
<keyword evidence="2" id="KW-0436">Ligase</keyword>
<evidence type="ECO:0000313" key="2">
    <source>
        <dbReference type="EMBL" id="WNM57474.1"/>
    </source>
</evidence>
<protein>
    <submittedName>
        <fullName evidence="2">Ligase-associated DNA damage response exonuclease</fullName>
        <ecNumber evidence="2">3.1.-.-</ecNumber>
    </submittedName>
</protein>
<dbReference type="EC" id="3.1.-.-" evidence="2"/>
<dbReference type="InterPro" id="IPR050698">
    <property type="entry name" value="MBL"/>
</dbReference>
<sequence length="338" mass="37677">MTSFAPETALIQMTPYGLYCPQGRFYIDPVRGPVERAVITHGHADHARNVAETYFSTFGSSPILQKRLSNDISLRTVSYGDPFTLGDTTVSLHPAGHILGSAQVRVEHQGEVWVVTGDFKRDHDPTCQPFEVVPCDTLISEATFALPIYRWPPAGQVARDILAWWDENIELHQVSVLFCYALGKAQRVLAELNKLTDRKVFLHGAILPIVDIYREAGIAMLPTEKIDLQNKRDYAGELILAPPGALGSPWMRRFKGAQTGFCSGWMRVRGNRRRGGYDRGFVLSDHADWPSLLQTFDDSRASRIQLHHGFSDILVRYLGEQGVDAISLGSPFADPESV</sequence>
<dbReference type="InterPro" id="IPR001279">
    <property type="entry name" value="Metallo-B-lactamas"/>
</dbReference>
<dbReference type="GO" id="GO:0004527">
    <property type="term" value="F:exonuclease activity"/>
    <property type="evidence" value="ECO:0007669"/>
    <property type="project" value="UniProtKB-KW"/>
</dbReference>
<evidence type="ECO:0000259" key="1">
    <source>
        <dbReference type="SMART" id="SM00849"/>
    </source>
</evidence>
<dbReference type="SMART" id="SM00849">
    <property type="entry name" value="Lactamase_B"/>
    <property type="match status" value="1"/>
</dbReference>
<keyword evidence="2" id="KW-0378">Hydrolase</keyword>
<dbReference type="Gene3D" id="3.60.15.10">
    <property type="entry name" value="Ribonuclease Z/Hydroxyacylglutathione hydrolase-like"/>
    <property type="match status" value="1"/>
</dbReference>
<keyword evidence="2" id="KW-0540">Nuclease</keyword>
<dbReference type="SUPFAM" id="SSF56281">
    <property type="entry name" value="Metallo-hydrolase/oxidoreductase"/>
    <property type="match status" value="1"/>
</dbReference>
<dbReference type="GO" id="GO:0016874">
    <property type="term" value="F:ligase activity"/>
    <property type="evidence" value="ECO:0007669"/>
    <property type="project" value="UniProtKB-KW"/>
</dbReference>
<keyword evidence="3" id="KW-1185">Reference proteome</keyword>
<dbReference type="RefSeq" id="WP_312641991.1">
    <property type="nucleotide sequence ID" value="NZ_CP116967.1"/>
</dbReference>
<dbReference type="Proteomes" id="UP001302719">
    <property type="component" value="Chromosome"/>
</dbReference>
<gene>
    <name evidence="2" type="ORF">PP769_16100</name>
</gene>
<feature type="domain" description="Metallo-beta-lactamase" evidence="1">
    <location>
        <begin position="12"/>
        <end position="161"/>
    </location>
</feature>
<reference evidence="2 3" key="1">
    <citation type="submission" date="2023-01" db="EMBL/GenBank/DDBJ databases">
        <title>Cultivation and genomic characterization of new, ubiquitous marine nitrite-oxidizing bacteria from the Nitrospirales.</title>
        <authorList>
            <person name="Mueller A.J."/>
            <person name="Daebeler A."/>
            <person name="Herbold C.W."/>
            <person name="Kirkegaard R.H."/>
            <person name="Daims H."/>
        </authorList>
    </citation>
    <scope>NUCLEOTIDE SEQUENCE [LARGE SCALE GENOMIC DNA]</scope>
    <source>
        <strain evidence="2 3">VA</strain>
    </source>
</reference>
<dbReference type="PANTHER" id="PTHR11203:SF49">
    <property type="entry name" value="BLL1145 PROTEIN"/>
    <property type="match status" value="1"/>
</dbReference>
<dbReference type="PANTHER" id="PTHR11203">
    <property type="entry name" value="CLEAVAGE AND POLYADENYLATION SPECIFICITY FACTOR FAMILY MEMBER"/>
    <property type="match status" value="1"/>
</dbReference>
<dbReference type="InterPro" id="IPR026360">
    <property type="entry name" value="Xnuc_lig_assoc"/>
</dbReference>
<organism evidence="2 3">
    <name type="scientific">Candidatus Nitrospira allomarina</name>
    <dbReference type="NCBI Taxonomy" id="3020900"/>
    <lineage>
        <taxon>Bacteria</taxon>
        <taxon>Pseudomonadati</taxon>
        <taxon>Nitrospirota</taxon>
        <taxon>Nitrospiria</taxon>
        <taxon>Nitrospirales</taxon>
        <taxon>Nitrospiraceae</taxon>
        <taxon>Nitrospira</taxon>
    </lineage>
</organism>
<dbReference type="GO" id="GO:0004521">
    <property type="term" value="F:RNA endonuclease activity"/>
    <property type="evidence" value="ECO:0007669"/>
    <property type="project" value="TreeGrafter"/>
</dbReference>
<dbReference type="AlphaFoldDB" id="A0AA96G8Q6"/>